<dbReference type="GO" id="GO:0005525">
    <property type="term" value="F:GTP binding"/>
    <property type="evidence" value="ECO:0007669"/>
    <property type="project" value="UniProtKB-KW"/>
</dbReference>
<evidence type="ECO:0000256" key="2">
    <source>
        <dbReference type="ARBA" id="ARBA00022481"/>
    </source>
</evidence>
<comment type="subcellular location">
    <subcellularLocation>
        <location evidence="1">Membrane</location>
    </subcellularLocation>
</comment>
<dbReference type="GO" id="GO:0003924">
    <property type="term" value="F:GTPase activity"/>
    <property type="evidence" value="ECO:0007669"/>
    <property type="project" value="InterPro"/>
</dbReference>
<dbReference type="InterPro" id="IPR003578">
    <property type="entry name" value="Small_GTPase_Rho"/>
</dbReference>
<keyword evidence="5" id="KW-0472">Membrane</keyword>
<dbReference type="SUPFAM" id="SSF52540">
    <property type="entry name" value="P-loop containing nucleoside triphosphate hydrolases"/>
    <property type="match status" value="1"/>
</dbReference>
<dbReference type="Gene3D" id="3.40.50.300">
    <property type="entry name" value="P-loop containing nucleotide triphosphate hydrolases"/>
    <property type="match status" value="1"/>
</dbReference>
<dbReference type="EMBL" id="JACAZI010000005">
    <property type="protein sequence ID" value="KAF7360420.1"/>
    <property type="molecule type" value="Genomic_DNA"/>
</dbReference>
<keyword evidence="6" id="KW-0132">Cell division</keyword>
<dbReference type="PROSITE" id="PS51421">
    <property type="entry name" value="RAS"/>
    <property type="match status" value="1"/>
</dbReference>
<dbReference type="Pfam" id="PF00071">
    <property type="entry name" value="Ras"/>
    <property type="match status" value="1"/>
</dbReference>
<comment type="caution">
    <text evidence="6">The sequence shown here is derived from an EMBL/GenBank/DDBJ whole genome shotgun (WGS) entry which is preliminary data.</text>
</comment>
<protein>
    <submittedName>
        <fullName evidence="6">Cell division control protein 42</fullName>
    </submittedName>
</protein>
<dbReference type="PROSITE" id="PS51419">
    <property type="entry name" value="RAB"/>
    <property type="match status" value="1"/>
</dbReference>
<keyword evidence="4" id="KW-0342">GTP-binding</keyword>
<evidence type="ECO:0000313" key="7">
    <source>
        <dbReference type="Proteomes" id="UP000620124"/>
    </source>
</evidence>
<dbReference type="SMART" id="SM00173">
    <property type="entry name" value="RAS"/>
    <property type="match status" value="1"/>
</dbReference>
<dbReference type="Proteomes" id="UP000620124">
    <property type="component" value="Unassembled WGS sequence"/>
</dbReference>
<keyword evidence="6" id="KW-0131">Cell cycle</keyword>
<evidence type="ECO:0000256" key="1">
    <source>
        <dbReference type="ARBA" id="ARBA00004370"/>
    </source>
</evidence>
<keyword evidence="3" id="KW-0547">Nucleotide-binding</keyword>
<reference evidence="6" key="1">
    <citation type="submission" date="2020-05" db="EMBL/GenBank/DDBJ databases">
        <title>Mycena genomes resolve the evolution of fungal bioluminescence.</title>
        <authorList>
            <person name="Tsai I.J."/>
        </authorList>
    </citation>
    <scope>NUCLEOTIDE SEQUENCE</scope>
    <source>
        <strain evidence="6">CCC161011</strain>
    </source>
</reference>
<accession>A0A8H6YFW2</accession>
<dbReference type="FunFam" id="3.40.50.300:FF:002060">
    <property type="entry name" value="Rho family GTPase"/>
    <property type="match status" value="1"/>
</dbReference>
<dbReference type="AlphaFoldDB" id="A0A8H6YFW2"/>
<evidence type="ECO:0000256" key="4">
    <source>
        <dbReference type="ARBA" id="ARBA00023134"/>
    </source>
</evidence>
<proteinExistence type="predicted"/>
<dbReference type="GO" id="GO:0051301">
    <property type="term" value="P:cell division"/>
    <property type="evidence" value="ECO:0007669"/>
    <property type="project" value="UniProtKB-KW"/>
</dbReference>
<evidence type="ECO:0000313" key="6">
    <source>
        <dbReference type="EMBL" id="KAF7360420.1"/>
    </source>
</evidence>
<organism evidence="6 7">
    <name type="scientific">Mycena venus</name>
    <dbReference type="NCBI Taxonomy" id="2733690"/>
    <lineage>
        <taxon>Eukaryota</taxon>
        <taxon>Fungi</taxon>
        <taxon>Dikarya</taxon>
        <taxon>Basidiomycota</taxon>
        <taxon>Agaricomycotina</taxon>
        <taxon>Agaricomycetes</taxon>
        <taxon>Agaricomycetidae</taxon>
        <taxon>Agaricales</taxon>
        <taxon>Marasmiineae</taxon>
        <taxon>Mycenaceae</taxon>
        <taxon>Mycena</taxon>
    </lineage>
</organism>
<gene>
    <name evidence="6" type="ORF">MVEN_00772100</name>
</gene>
<evidence type="ECO:0000256" key="5">
    <source>
        <dbReference type="ARBA" id="ARBA00023136"/>
    </source>
</evidence>
<dbReference type="PROSITE" id="PS51420">
    <property type="entry name" value="RHO"/>
    <property type="match status" value="1"/>
</dbReference>
<dbReference type="PANTHER" id="PTHR24072">
    <property type="entry name" value="RHO FAMILY GTPASE"/>
    <property type="match status" value="1"/>
</dbReference>
<dbReference type="GO" id="GO:0007264">
    <property type="term" value="P:small GTPase-mediated signal transduction"/>
    <property type="evidence" value="ECO:0007669"/>
    <property type="project" value="InterPro"/>
</dbReference>
<keyword evidence="7" id="KW-1185">Reference proteome</keyword>
<dbReference type="OrthoDB" id="8830751at2759"/>
<dbReference type="SMART" id="SM00174">
    <property type="entry name" value="RHO"/>
    <property type="match status" value="1"/>
</dbReference>
<sequence>MKLPKNLQHVKKLVVLGDYNVGKTSLLITYTTKTFPSYIQYIFDSYAPTVEFEDETYTLGLFDTGGGEDYDRLRPLSYPQTDAFLICFKVTSRASFDNIRDKWVPEVRHYRPDVPFLIVATQIDLRDDSERLTSENQRLLTTEEGKRLTYELGGR</sequence>
<dbReference type="InterPro" id="IPR001806">
    <property type="entry name" value="Small_GTPase"/>
</dbReference>
<dbReference type="SMART" id="SM00175">
    <property type="entry name" value="RAB"/>
    <property type="match status" value="1"/>
</dbReference>
<keyword evidence="2" id="KW-0488">Methylation</keyword>
<dbReference type="GO" id="GO:0016020">
    <property type="term" value="C:membrane"/>
    <property type="evidence" value="ECO:0007669"/>
    <property type="project" value="UniProtKB-SubCell"/>
</dbReference>
<evidence type="ECO:0000256" key="3">
    <source>
        <dbReference type="ARBA" id="ARBA00022741"/>
    </source>
</evidence>
<name>A0A8H6YFW2_9AGAR</name>
<dbReference type="NCBIfam" id="TIGR00231">
    <property type="entry name" value="small_GTP"/>
    <property type="match status" value="1"/>
</dbReference>
<dbReference type="InterPro" id="IPR005225">
    <property type="entry name" value="Small_GTP-bd"/>
</dbReference>
<dbReference type="InterPro" id="IPR027417">
    <property type="entry name" value="P-loop_NTPase"/>
</dbReference>
<dbReference type="PRINTS" id="PR00449">
    <property type="entry name" value="RASTRNSFRMNG"/>
</dbReference>